<dbReference type="SUPFAM" id="SSF50952">
    <property type="entry name" value="Soluble quinoprotein glucose dehydrogenase"/>
    <property type="match status" value="1"/>
</dbReference>
<dbReference type="Proteomes" id="UP000251341">
    <property type="component" value="Unassembled WGS sequence"/>
</dbReference>
<protein>
    <submittedName>
        <fullName evidence="2">Sorbosone dehydrogenase</fullName>
    </submittedName>
</protein>
<evidence type="ECO:0000313" key="3">
    <source>
        <dbReference type="Proteomes" id="UP000251341"/>
    </source>
</evidence>
<organism evidence="2 3">
    <name type="scientific">Limnohabitans curvus</name>
    <dbReference type="NCBI Taxonomy" id="323423"/>
    <lineage>
        <taxon>Bacteria</taxon>
        <taxon>Pseudomonadati</taxon>
        <taxon>Pseudomonadota</taxon>
        <taxon>Betaproteobacteria</taxon>
        <taxon>Burkholderiales</taxon>
        <taxon>Comamonadaceae</taxon>
        <taxon>Limnohabitans</taxon>
    </lineage>
</organism>
<reference evidence="2 3" key="1">
    <citation type="submission" date="2017-04" db="EMBL/GenBank/DDBJ databases">
        <title>Unexpected and diverse lifestyles within the genus Limnohabitans.</title>
        <authorList>
            <person name="Kasalicky V."/>
            <person name="Mehrshad M."/>
            <person name="Andrei S.-A."/>
            <person name="Salcher M."/>
            <person name="Kratochvilova H."/>
            <person name="Simek K."/>
            <person name="Ghai R."/>
        </authorList>
    </citation>
    <scope>NUCLEOTIDE SEQUENCE [LARGE SCALE GENOMIC DNA]</scope>
    <source>
        <strain evidence="2 3">MWH-C5</strain>
    </source>
</reference>
<dbReference type="InterPro" id="IPR011042">
    <property type="entry name" value="6-blade_b-propeller_TolB-like"/>
</dbReference>
<sequence>MAQAPTAPPASAIPPTWAQGRTPEQAALNLVPHPPGMTALPASDIPTDKLKVPAGFKVELWATGMPNARSMVQTPKGTLFVGTRFPGNVYAVVEKDGKREVKTIAKGLHRPNGVAFKDGSLYVAELSRIIRYDNIEANLDNPPAPVVVFDALPKDEPHGWKFMKLSPDGDYLYFQIGTPANITVQPVTHAVIVRLNLKTNIMETVAHGVRNSVGMDFHPVTKELWFTNNARDWVNDDLPNDTLHRVTRKGMNFGYPFCHQGDLLDIDFGKGRSCDEFDKPVLKIGPHVAALGMRFYTGKQFPAEYTHNIFIAEHGSWNRTKKTGFDVVRVALDAKGNVTKKEVFVSGWIQGDDFWGRPADVHVMKDGSMLVSDDVAGAIFRISHSK</sequence>
<dbReference type="Gene3D" id="2.120.10.30">
    <property type="entry name" value="TolB, C-terminal domain"/>
    <property type="match status" value="1"/>
</dbReference>
<dbReference type="InterPro" id="IPR011041">
    <property type="entry name" value="Quinoprot_gluc/sorb_DH_b-prop"/>
</dbReference>
<dbReference type="AlphaFoldDB" id="A0A315EXG0"/>
<feature type="domain" description="Glucose/Sorbosone dehydrogenase" evidence="1">
    <location>
        <begin position="203"/>
        <end position="379"/>
    </location>
</feature>
<accession>A0A315EXG0</accession>
<proteinExistence type="predicted"/>
<dbReference type="RefSeq" id="WP_425437196.1">
    <property type="nucleotide sequence ID" value="NZ_NESP01000001.1"/>
</dbReference>
<keyword evidence="3" id="KW-1185">Reference proteome</keyword>
<dbReference type="Pfam" id="PF07995">
    <property type="entry name" value="GSDH"/>
    <property type="match status" value="1"/>
</dbReference>
<comment type="caution">
    <text evidence="2">The sequence shown here is derived from an EMBL/GenBank/DDBJ whole genome shotgun (WGS) entry which is preliminary data.</text>
</comment>
<evidence type="ECO:0000313" key="2">
    <source>
        <dbReference type="EMBL" id="PUE60692.1"/>
    </source>
</evidence>
<dbReference type="PANTHER" id="PTHR33546:SF1">
    <property type="entry name" value="LARGE, MULTIFUNCTIONAL SECRETED PROTEIN"/>
    <property type="match status" value="1"/>
</dbReference>
<dbReference type="InterPro" id="IPR012938">
    <property type="entry name" value="Glc/Sorbosone_DH"/>
</dbReference>
<dbReference type="PANTHER" id="PTHR33546">
    <property type="entry name" value="LARGE, MULTIFUNCTIONAL SECRETED PROTEIN-RELATED"/>
    <property type="match status" value="1"/>
</dbReference>
<gene>
    <name evidence="2" type="ORF">B9Z44_03515</name>
</gene>
<dbReference type="EMBL" id="NESP01000001">
    <property type="protein sequence ID" value="PUE60692.1"/>
    <property type="molecule type" value="Genomic_DNA"/>
</dbReference>
<name>A0A315EXG0_9BURK</name>
<evidence type="ECO:0000259" key="1">
    <source>
        <dbReference type="Pfam" id="PF07995"/>
    </source>
</evidence>